<feature type="region of interest" description="Disordered" evidence="1">
    <location>
        <begin position="282"/>
        <end position="304"/>
    </location>
</feature>
<comment type="caution">
    <text evidence="2">The sequence shown here is derived from an EMBL/GenBank/DDBJ whole genome shotgun (WGS) entry which is preliminary data.</text>
</comment>
<sequence>MASKFAGDIIAGGFARGLNVGTAARQTFAERLGVQLAQRQRDLSYQNFQNLQQRNRQTFMKEQQQKRLGQQEEQFMMSHQLAQDVEGRQIAENVTAAKRWNAQFGLQKEAHELDKFKNNIGFFDDQIRYAVNEMGRIDPLTQPDLYAQARQQYVMGLKGRDAVIKQGGVPKGYGPTFETIKRQGIEMENKRRAAIRNTREALKARIEGFIEIGEYETSESTKELPIRERLNVGTLEEIKDKFRRIEKIQSETEQVRRPEDKTFGRLTYEYFRDLYSTPQQKQMKDVFQKTQTDTTSRDPYGLGF</sequence>
<evidence type="ECO:0000313" key="2">
    <source>
        <dbReference type="EMBL" id="KKL92921.1"/>
    </source>
</evidence>
<proteinExistence type="predicted"/>
<protein>
    <submittedName>
        <fullName evidence="2">Uncharacterized protein</fullName>
    </submittedName>
</protein>
<dbReference type="EMBL" id="LAZR01019335">
    <property type="protein sequence ID" value="KKL92921.1"/>
    <property type="molecule type" value="Genomic_DNA"/>
</dbReference>
<name>A0A0F9GQR8_9ZZZZ</name>
<gene>
    <name evidence="2" type="ORF">LCGC14_1879850</name>
</gene>
<reference evidence="2" key="1">
    <citation type="journal article" date="2015" name="Nature">
        <title>Complex archaea that bridge the gap between prokaryotes and eukaryotes.</title>
        <authorList>
            <person name="Spang A."/>
            <person name="Saw J.H."/>
            <person name="Jorgensen S.L."/>
            <person name="Zaremba-Niedzwiedzka K."/>
            <person name="Martijn J."/>
            <person name="Lind A.E."/>
            <person name="van Eijk R."/>
            <person name="Schleper C."/>
            <person name="Guy L."/>
            <person name="Ettema T.J."/>
        </authorList>
    </citation>
    <scope>NUCLEOTIDE SEQUENCE</scope>
</reference>
<evidence type="ECO:0000256" key="1">
    <source>
        <dbReference type="SAM" id="MobiDB-lite"/>
    </source>
</evidence>
<accession>A0A0F9GQR8</accession>
<organism evidence="2">
    <name type="scientific">marine sediment metagenome</name>
    <dbReference type="NCBI Taxonomy" id="412755"/>
    <lineage>
        <taxon>unclassified sequences</taxon>
        <taxon>metagenomes</taxon>
        <taxon>ecological metagenomes</taxon>
    </lineage>
</organism>
<dbReference type="AlphaFoldDB" id="A0A0F9GQR8"/>